<proteinExistence type="predicted"/>
<protein>
    <submittedName>
        <fullName evidence="1">Uncharacterized protein</fullName>
    </submittedName>
</protein>
<evidence type="ECO:0000313" key="1">
    <source>
        <dbReference type="EMBL" id="CAD8164600.1"/>
    </source>
</evidence>
<evidence type="ECO:0000313" key="2">
    <source>
        <dbReference type="Proteomes" id="UP000683925"/>
    </source>
</evidence>
<dbReference type="AlphaFoldDB" id="A0A8S1UIF0"/>
<name>A0A8S1UIF0_PAROT</name>
<sequence length="71" mass="8548">MEIQQQQPQQLFQDNHFQVLGGWSSFQQLFIAKIFQKGLVMQNYIHLEKRLTQALKLQKVYKEKHCDNNQN</sequence>
<comment type="caution">
    <text evidence="1">The sequence shown here is derived from an EMBL/GenBank/DDBJ whole genome shotgun (WGS) entry which is preliminary data.</text>
</comment>
<dbReference type="Proteomes" id="UP000683925">
    <property type="component" value="Unassembled WGS sequence"/>
</dbReference>
<reference evidence="1" key="1">
    <citation type="submission" date="2021-01" db="EMBL/GenBank/DDBJ databases">
        <authorList>
            <consortium name="Genoscope - CEA"/>
            <person name="William W."/>
        </authorList>
    </citation>
    <scope>NUCLEOTIDE SEQUENCE</scope>
</reference>
<accession>A0A8S1UIF0</accession>
<dbReference type="EMBL" id="CAJJDP010000045">
    <property type="protein sequence ID" value="CAD8164600.1"/>
    <property type="molecule type" value="Genomic_DNA"/>
</dbReference>
<gene>
    <name evidence="1" type="ORF">POCTA_138.1.T0450135</name>
</gene>
<organism evidence="1 2">
    <name type="scientific">Paramecium octaurelia</name>
    <dbReference type="NCBI Taxonomy" id="43137"/>
    <lineage>
        <taxon>Eukaryota</taxon>
        <taxon>Sar</taxon>
        <taxon>Alveolata</taxon>
        <taxon>Ciliophora</taxon>
        <taxon>Intramacronucleata</taxon>
        <taxon>Oligohymenophorea</taxon>
        <taxon>Peniculida</taxon>
        <taxon>Parameciidae</taxon>
        <taxon>Paramecium</taxon>
    </lineage>
</organism>
<keyword evidence="2" id="KW-1185">Reference proteome</keyword>